<dbReference type="Pfam" id="PF03476">
    <property type="entry name" value="MOSC_N"/>
    <property type="match status" value="1"/>
</dbReference>
<dbReference type="EMBL" id="CP106679">
    <property type="protein sequence ID" value="UXP31602.1"/>
    <property type="molecule type" value="Genomic_DNA"/>
</dbReference>
<accession>A0ABY6CMA1</accession>
<dbReference type="SUPFAM" id="SSF50800">
    <property type="entry name" value="PK beta-barrel domain-like"/>
    <property type="match status" value="1"/>
</dbReference>
<dbReference type="PROSITE" id="PS51340">
    <property type="entry name" value="MOSC"/>
    <property type="match status" value="1"/>
</dbReference>
<dbReference type="RefSeq" id="WP_262309041.1">
    <property type="nucleotide sequence ID" value="NZ_CP106679.1"/>
</dbReference>
<dbReference type="Proteomes" id="UP001065174">
    <property type="component" value="Chromosome"/>
</dbReference>
<feature type="domain" description="MOSC" evidence="1">
    <location>
        <begin position="118"/>
        <end position="266"/>
    </location>
</feature>
<dbReference type="PANTHER" id="PTHR14237:SF19">
    <property type="entry name" value="MITOCHONDRIAL AMIDOXIME REDUCING COMPONENT 1"/>
    <property type="match status" value="1"/>
</dbReference>
<dbReference type="Pfam" id="PF03473">
    <property type="entry name" value="MOSC"/>
    <property type="match status" value="1"/>
</dbReference>
<organism evidence="2 3">
    <name type="scientific">Reichenbachiella agarivorans</name>
    <dbReference type="NCBI Taxonomy" id="2979464"/>
    <lineage>
        <taxon>Bacteria</taxon>
        <taxon>Pseudomonadati</taxon>
        <taxon>Bacteroidota</taxon>
        <taxon>Cytophagia</taxon>
        <taxon>Cytophagales</taxon>
        <taxon>Reichenbachiellaceae</taxon>
        <taxon>Reichenbachiella</taxon>
    </lineage>
</organism>
<dbReference type="InterPro" id="IPR011037">
    <property type="entry name" value="Pyrv_Knase-like_insert_dom_sf"/>
</dbReference>
<protein>
    <submittedName>
        <fullName evidence="2">MOSC domain-containing protein</fullName>
    </submittedName>
</protein>
<dbReference type="SUPFAM" id="SSF141673">
    <property type="entry name" value="MOSC N-terminal domain-like"/>
    <property type="match status" value="1"/>
</dbReference>
<name>A0ABY6CMA1_9BACT</name>
<dbReference type="InterPro" id="IPR005302">
    <property type="entry name" value="MoCF_Sase_C"/>
</dbReference>
<evidence type="ECO:0000313" key="2">
    <source>
        <dbReference type="EMBL" id="UXP31602.1"/>
    </source>
</evidence>
<dbReference type="InterPro" id="IPR005303">
    <property type="entry name" value="MOCOS_middle"/>
</dbReference>
<dbReference type="PANTHER" id="PTHR14237">
    <property type="entry name" value="MOLYBDOPTERIN COFACTOR SULFURASE MOSC"/>
    <property type="match status" value="1"/>
</dbReference>
<sequence>MITVSDLYIYPLKSGAAVSLVTCEITATGLANDRRLAVIDADNKILTGREYPKLLGVQAAVTGQVLHLREKSNKEIDITISAENNELLDIMLFKNLVQGIDLGSAAAAWVSNLLSTNCRLVAMLEHHRPLREKDGGQSGDKVNYADTSPILLLSEESLADLNQRLDSPVTMQHFRPNIVVKGCLPYEEDTWQTVEINGCLFDVHLHCPRCVFITIDPVTQQKDPNAEPLATLAKYRKQTNNAVTFGVYLVPRRLGCVKIGDSVKST</sequence>
<evidence type="ECO:0000313" key="3">
    <source>
        <dbReference type="Proteomes" id="UP001065174"/>
    </source>
</evidence>
<reference evidence="2" key="1">
    <citation type="submission" date="2022-09" db="EMBL/GenBank/DDBJ databases">
        <title>Comparative genomics and taxonomic characterization of three novel marine species of genus Reichenbachiella exhibiting antioxidant and polysaccharide degradation activities.</title>
        <authorList>
            <person name="Muhammad N."/>
            <person name="Lee Y.-J."/>
            <person name="Ko J."/>
            <person name="Kim S.-G."/>
        </authorList>
    </citation>
    <scope>NUCLEOTIDE SEQUENCE</scope>
    <source>
        <strain evidence="2">BKB1-1</strain>
    </source>
</reference>
<gene>
    <name evidence="2" type="ORF">N6H18_14720</name>
</gene>
<evidence type="ECO:0000259" key="1">
    <source>
        <dbReference type="PROSITE" id="PS51340"/>
    </source>
</evidence>
<keyword evidence="3" id="KW-1185">Reference proteome</keyword>
<proteinExistence type="predicted"/>